<dbReference type="SUPFAM" id="SSF53474">
    <property type="entry name" value="alpha/beta-Hydrolases"/>
    <property type="match status" value="2"/>
</dbReference>
<proteinExistence type="predicted"/>
<dbReference type="PIRSF" id="PIRSF029063">
    <property type="entry name" value="IV_sec_VirJ"/>
    <property type="match status" value="1"/>
</dbReference>
<evidence type="ECO:0000313" key="4">
    <source>
        <dbReference type="Proteomes" id="UP000199306"/>
    </source>
</evidence>
<feature type="chain" id="PRO_5011699541" evidence="1">
    <location>
        <begin position="20"/>
        <end position="467"/>
    </location>
</feature>
<dbReference type="InterPro" id="IPR010333">
    <property type="entry name" value="VirJ"/>
</dbReference>
<name>A0A1I5M2U6_9BACT</name>
<sequence>MMKKLLLCLLIFTNLAAKSQNVVSDSISYDVFGKVSVYKGSQTPKSLILFISGDGGWNSGVVDMAKALVPLNAMVAGINIIHYLKMIKSSKSECYYPASDFENLSLFLQKKYKFPQYVKPVLIGYSSGATLAYAALAQAPENTFAGAISLGFCPDIEIDRPLCKGNGLTMHVLKPKKSYYIEKVKNLSAPFFALQGTGDQVCPFQATEAYLKDMPNANLVKLTRVGHGFGVQKNWMPQFKASFQTILAHQNLVFHKPAESLPKALPAGLPIIMNLAGNSSNPEMAFFISGDGGWTDFDDSIAKELARSGISSIGLDAQKYFWNQKTPEQTAADVSKILSYYSRLWNKTEIRMVGYSFGADVMPFIVRRLPENLKSQMKSVTMLSPSETSDFEIHVADMLGIGGSSKSYNVISETKSLKEVKTVCVFGDKEDSATAKNFKTDGLVVKFLEGNHHFDKNFPKIVNMIRE</sequence>
<accession>A0A1I5M2U6</accession>
<gene>
    <name evidence="3" type="ORF">SAMN04515674_10195</name>
</gene>
<organism evidence="3 4">
    <name type="scientific">Pseudarcicella hirudinis</name>
    <dbReference type="NCBI Taxonomy" id="1079859"/>
    <lineage>
        <taxon>Bacteria</taxon>
        <taxon>Pseudomonadati</taxon>
        <taxon>Bacteroidota</taxon>
        <taxon>Cytophagia</taxon>
        <taxon>Cytophagales</taxon>
        <taxon>Flectobacillaceae</taxon>
        <taxon>Pseudarcicella</taxon>
    </lineage>
</organism>
<dbReference type="OrthoDB" id="641022at2"/>
<feature type="signal peptide" evidence="1">
    <location>
        <begin position="1"/>
        <end position="19"/>
    </location>
</feature>
<keyword evidence="1" id="KW-0732">Signal</keyword>
<dbReference type="Gene3D" id="3.40.50.1820">
    <property type="entry name" value="alpha/beta hydrolase"/>
    <property type="match status" value="2"/>
</dbReference>
<evidence type="ECO:0000313" key="3">
    <source>
        <dbReference type="EMBL" id="SFP03793.1"/>
    </source>
</evidence>
<dbReference type="STRING" id="1079859.SAMN04515674_10195"/>
<dbReference type="Proteomes" id="UP000199306">
    <property type="component" value="Unassembled WGS sequence"/>
</dbReference>
<dbReference type="InterPro" id="IPR011225">
    <property type="entry name" value="IV_sec_VirJ"/>
</dbReference>
<evidence type="ECO:0000259" key="2">
    <source>
        <dbReference type="Pfam" id="PF06057"/>
    </source>
</evidence>
<feature type="domain" description="Bacterial virulence" evidence="2">
    <location>
        <begin position="284"/>
        <end position="465"/>
    </location>
</feature>
<dbReference type="InterPro" id="IPR029058">
    <property type="entry name" value="AB_hydrolase_fold"/>
</dbReference>
<evidence type="ECO:0000256" key="1">
    <source>
        <dbReference type="SAM" id="SignalP"/>
    </source>
</evidence>
<keyword evidence="4" id="KW-1185">Reference proteome</keyword>
<reference evidence="3 4" key="1">
    <citation type="submission" date="2016-10" db="EMBL/GenBank/DDBJ databases">
        <authorList>
            <person name="de Groot N.N."/>
        </authorList>
    </citation>
    <scope>NUCLEOTIDE SEQUENCE [LARGE SCALE GENOMIC DNA]</scope>
    <source>
        <strain evidence="4">E92,LMG 26720,CCM 7988</strain>
    </source>
</reference>
<feature type="domain" description="Bacterial virulence" evidence="2">
    <location>
        <begin position="47"/>
        <end position="141"/>
    </location>
</feature>
<protein>
    <submittedName>
        <fullName evidence="3">Type IV secretory pathway, VirJ component</fullName>
    </submittedName>
</protein>
<dbReference type="AlphaFoldDB" id="A0A1I5M2U6"/>
<dbReference type="RefSeq" id="WP_092010492.1">
    <property type="nucleotide sequence ID" value="NZ_FOXH01000001.1"/>
</dbReference>
<dbReference type="EMBL" id="FOXH01000001">
    <property type="protein sequence ID" value="SFP03793.1"/>
    <property type="molecule type" value="Genomic_DNA"/>
</dbReference>
<dbReference type="Pfam" id="PF06057">
    <property type="entry name" value="VirJ"/>
    <property type="match status" value="2"/>
</dbReference>